<organism evidence="1 2">
    <name type="scientific">Alkalicoccus halolimnae</name>
    <dbReference type="NCBI Taxonomy" id="1667239"/>
    <lineage>
        <taxon>Bacteria</taxon>
        <taxon>Bacillati</taxon>
        <taxon>Bacillota</taxon>
        <taxon>Bacilli</taxon>
        <taxon>Bacillales</taxon>
        <taxon>Bacillaceae</taxon>
        <taxon>Alkalicoccus</taxon>
    </lineage>
</organism>
<reference evidence="1 2" key="1">
    <citation type="submission" date="2024-01" db="EMBL/GenBank/DDBJ databases">
        <title>Complete Genome Sequence of Alkalicoccus halolimnae BZ-SZ-XJ29T, a Moderately Halophilic Bacterium Isolated from a Salt Lake.</title>
        <authorList>
            <person name="Zhao B."/>
        </authorList>
    </citation>
    <scope>NUCLEOTIDE SEQUENCE [LARGE SCALE GENOMIC DNA]</scope>
    <source>
        <strain evidence="1 2">BZ-SZ-XJ29</strain>
    </source>
</reference>
<keyword evidence="1" id="KW-0378">Hydrolase</keyword>
<dbReference type="Proteomes" id="UP000321816">
    <property type="component" value="Chromosome"/>
</dbReference>
<protein>
    <submittedName>
        <fullName evidence="1">Spore protease YyaC</fullName>
    </submittedName>
</protein>
<dbReference type="KEGG" id="ahal:FTX54_014200"/>
<keyword evidence="2" id="KW-1185">Reference proteome</keyword>
<dbReference type="InterPro" id="IPR009665">
    <property type="entry name" value="YyaC"/>
</dbReference>
<keyword evidence="1" id="KW-0645">Protease</keyword>
<dbReference type="Pfam" id="PF06866">
    <property type="entry name" value="DUF1256"/>
    <property type="match status" value="1"/>
</dbReference>
<dbReference type="RefSeq" id="WP_147803803.1">
    <property type="nucleotide sequence ID" value="NZ_CP144914.1"/>
</dbReference>
<proteinExistence type="predicted"/>
<dbReference type="InterPro" id="IPR023430">
    <property type="entry name" value="Pept_HybD-like_dom_sf"/>
</dbReference>
<dbReference type="EMBL" id="CP144914">
    <property type="protein sequence ID" value="WWD79533.1"/>
    <property type="molecule type" value="Genomic_DNA"/>
</dbReference>
<sequence length="210" mass="22883">MNEPSSNRLTRYSSESVTAPDELTAAILNKTAAVNLPIVIVCIGTDRSTGDSLGPLTGSLLEEKMPSQFFIYGTLENPVHAKNLHLTMQHIEKVHPASFIIAVDASLGRRENVGTIVLGEGPLFPGAALNRTLSPVGDLYLTGIINVSGFMEFSVLQNTRLHIVMKIARLLSQALYAADQEKQREFSALSDKTTNVVPFPPWKNKEAEPL</sequence>
<evidence type="ECO:0000313" key="2">
    <source>
        <dbReference type="Proteomes" id="UP000321816"/>
    </source>
</evidence>
<evidence type="ECO:0000313" key="1">
    <source>
        <dbReference type="EMBL" id="WWD79533.1"/>
    </source>
</evidence>
<dbReference type="OrthoDB" id="9815953at2"/>
<dbReference type="GO" id="GO:0008233">
    <property type="term" value="F:peptidase activity"/>
    <property type="evidence" value="ECO:0007669"/>
    <property type="project" value="UniProtKB-KW"/>
</dbReference>
<dbReference type="NCBIfam" id="TIGR02841">
    <property type="entry name" value="spore_YyaC"/>
    <property type="match status" value="1"/>
</dbReference>
<accession>A0A5C7FH69</accession>
<name>A0A5C7FH69_9BACI</name>
<dbReference type="AlphaFoldDB" id="A0A5C7FH69"/>
<gene>
    <name evidence="1" type="primary">yyaC</name>
    <name evidence="1" type="ORF">FTX54_014200</name>
</gene>
<dbReference type="SUPFAM" id="SSF53163">
    <property type="entry name" value="HybD-like"/>
    <property type="match status" value="1"/>
</dbReference>
<dbReference type="GO" id="GO:0006508">
    <property type="term" value="P:proteolysis"/>
    <property type="evidence" value="ECO:0007669"/>
    <property type="project" value="UniProtKB-KW"/>
</dbReference>